<organism evidence="1 2">
    <name type="scientific">Moraxella lacunata</name>
    <dbReference type="NCBI Taxonomy" id="477"/>
    <lineage>
        <taxon>Bacteria</taxon>
        <taxon>Pseudomonadati</taxon>
        <taxon>Pseudomonadota</taxon>
        <taxon>Gammaproteobacteria</taxon>
        <taxon>Moraxellales</taxon>
        <taxon>Moraxellaceae</taxon>
        <taxon>Moraxella</taxon>
    </lineage>
</organism>
<proteinExistence type="predicted"/>
<name>A0A1V4H045_MORLA</name>
<dbReference type="Proteomes" id="UP000191025">
    <property type="component" value="Unassembled WGS sequence"/>
</dbReference>
<gene>
    <name evidence="1" type="ORF">B5J94_03815</name>
</gene>
<sequence>MKLTTKSPTSKAQSSKKWLPKALLLALMGTLGASIYGVVHADDLEIYQRGGGGDGSGGPTMMIAITLSAAMGNDDGSFRLGYKSKACINSQYGGSKTSITTKSVDFYSAPGQKNGKVSYTERSCNGKLERESVLKAAFINFMANPYKHMGGVDITEFKIGLSSTYGGTGGVPNGVAINMPAVYMTPDNRKKLIAELDKLSASQESAPLSLLYSETIGYLLGKDTRDPHAKTEESYRIIGFSTKSGTINLCHERDRLVNALKNFSCKPERSNNADLQAELKKEKKTQSSTLPGRGPNIYYYAVVETTSNPYSVVYDMMHPLAINKDPAKGKVGYISPLTGANQCGANGVYFLTDGAGYPALGG</sequence>
<accession>A0A1V4H045</accession>
<dbReference type="RefSeq" id="WP_062498290.1">
    <property type="nucleotide sequence ID" value="NZ_MXAN01000019.1"/>
</dbReference>
<protein>
    <submittedName>
        <fullName evidence="1">Uncharacterized protein</fullName>
    </submittedName>
</protein>
<evidence type="ECO:0000313" key="1">
    <source>
        <dbReference type="EMBL" id="OPH38274.1"/>
    </source>
</evidence>
<dbReference type="EMBL" id="MXAN01000019">
    <property type="protein sequence ID" value="OPH38274.1"/>
    <property type="molecule type" value="Genomic_DNA"/>
</dbReference>
<evidence type="ECO:0000313" key="2">
    <source>
        <dbReference type="Proteomes" id="UP000191025"/>
    </source>
</evidence>
<comment type="caution">
    <text evidence="1">The sequence shown here is derived from an EMBL/GenBank/DDBJ whole genome shotgun (WGS) entry which is preliminary data.</text>
</comment>
<reference evidence="2" key="1">
    <citation type="submission" date="2017-03" db="EMBL/GenBank/DDBJ databases">
        <title>Draft genome sequence of Moraxella equi CCUG 4950T type strain.</title>
        <authorList>
            <person name="Salva-Serra F."/>
            <person name="Engstrom-Jakobsson H."/>
            <person name="Thorell K."/>
            <person name="Jaen-Luchoro D."/>
            <person name="Gonzales-Siles L."/>
            <person name="Karlsson R."/>
            <person name="Yazdan S."/>
            <person name="Boulund F."/>
            <person name="Johnning A."/>
            <person name="Engstrand L."/>
            <person name="Kristiansson E."/>
            <person name="Moore E."/>
        </authorList>
    </citation>
    <scope>NUCLEOTIDE SEQUENCE [LARGE SCALE GENOMIC DNA]</scope>
    <source>
        <strain evidence="2">CCUG 4441</strain>
    </source>
</reference>
<dbReference type="AlphaFoldDB" id="A0A1V4H045"/>